<dbReference type="FunFam" id="2.40.30.10:FF:000032">
    <property type="entry name" value="NADH-cytochrome b5 reductase"/>
    <property type="match status" value="1"/>
</dbReference>
<comment type="subcellular location">
    <subcellularLocation>
        <location evidence="2">Mitochondrion outer membrane</location>
        <topology evidence="2">Single-pass membrane protein</topology>
    </subcellularLocation>
</comment>
<feature type="binding site" evidence="16">
    <location>
        <position position="120"/>
    </location>
    <ligand>
        <name>FAD</name>
        <dbReference type="ChEBI" id="CHEBI:57692"/>
    </ligand>
</feature>
<dbReference type="Pfam" id="PF00175">
    <property type="entry name" value="NAD_binding_1"/>
    <property type="match status" value="1"/>
</dbReference>
<keyword evidence="20" id="KW-1185">Reference proteome</keyword>
<keyword evidence="6" id="KW-0812">Transmembrane</keyword>
<dbReference type="Gene3D" id="2.40.30.10">
    <property type="entry name" value="Translation factors"/>
    <property type="match status" value="1"/>
</dbReference>
<keyword evidence="10 17" id="KW-0560">Oxidoreductase</keyword>
<feature type="binding site" evidence="16">
    <location>
        <position position="102"/>
    </location>
    <ligand>
        <name>FAD</name>
        <dbReference type="ChEBI" id="CHEBI:57692"/>
    </ligand>
</feature>
<dbReference type="InterPro" id="IPR017938">
    <property type="entry name" value="Riboflavin_synthase-like_b-brl"/>
</dbReference>
<evidence type="ECO:0000256" key="17">
    <source>
        <dbReference type="RuleBase" id="RU361226"/>
    </source>
</evidence>
<comment type="cofactor">
    <cofactor evidence="1 16 17">
        <name>FAD</name>
        <dbReference type="ChEBI" id="CHEBI:57692"/>
    </cofactor>
</comment>
<dbReference type="SUPFAM" id="SSF52343">
    <property type="entry name" value="Ferredoxin reductase-like, C-terminal NADP-linked domain"/>
    <property type="match status" value="1"/>
</dbReference>
<dbReference type="InterPro" id="IPR001433">
    <property type="entry name" value="OxRdtase_FAD/NAD-bd"/>
</dbReference>
<comment type="pathway">
    <text evidence="3">Protein modification; peptidyl-diphthamide biosynthesis.</text>
</comment>
<dbReference type="InterPro" id="IPR001709">
    <property type="entry name" value="Flavoprot_Pyr_Nucl_cyt_Rdtase"/>
</dbReference>
<evidence type="ECO:0000256" key="13">
    <source>
        <dbReference type="ARBA" id="ARBA00023136"/>
    </source>
</evidence>
<evidence type="ECO:0000256" key="12">
    <source>
        <dbReference type="ARBA" id="ARBA00023128"/>
    </source>
</evidence>
<evidence type="ECO:0000313" key="20">
    <source>
        <dbReference type="Proteomes" id="UP000092321"/>
    </source>
</evidence>
<dbReference type="InterPro" id="IPR017927">
    <property type="entry name" value="FAD-bd_FR_type"/>
</dbReference>
<dbReference type="GO" id="GO:0005741">
    <property type="term" value="C:mitochondrial outer membrane"/>
    <property type="evidence" value="ECO:0007669"/>
    <property type="project" value="UniProtKB-SubCell"/>
</dbReference>
<keyword evidence="12" id="KW-0496">Mitochondrion</keyword>
<keyword evidence="13" id="KW-0472">Membrane</keyword>
<feature type="binding site" evidence="16">
    <location>
        <position position="128"/>
    </location>
    <ligand>
        <name>FAD</name>
        <dbReference type="ChEBI" id="CHEBI:57692"/>
    </ligand>
</feature>
<comment type="catalytic activity">
    <reaction evidence="14 17">
        <text>2 Fe(III)-[cytochrome b5] + NADH = 2 Fe(II)-[cytochrome b5] + NAD(+) + H(+)</text>
        <dbReference type="Rhea" id="RHEA:46680"/>
        <dbReference type="Rhea" id="RHEA-COMP:10438"/>
        <dbReference type="Rhea" id="RHEA-COMP:10439"/>
        <dbReference type="ChEBI" id="CHEBI:15378"/>
        <dbReference type="ChEBI" id="CHEBI:29033"/>
        <dbReference type="ChEBI" id="CHEBI:29034"/>
        <dbReference type="ChEBI" id="CHEBI:57540"/>
        <dbReference type="ChEBI" id="CHEBI:57945"/>
        <dbReference type="EC" id="1.6.2.2"/>
    </reaction>
</comment>
<dbReference type="GO" id="GO:0005886">
    <property type="term" value="C:plasma membrane"/>
    <property type="evidence" value="ECO:0007669"/>
    <property type="project" value="TreeGrafter"/>
</dbReference>
<evidence type="ECO:0000256" key="4">
    <source>
        <dbReference type="ARBA" id="ARBA00006105"/>
    </source>
</evidence>
<feature type="binding site" evidence="16">
    <location>
        <position position="129"/>
    </location>
    <ligand>
        <name>FAD</name>
        <dbReference type="ChEBI" id="CHEBI:57692"/>
    </ligand>
</feature>
<dbReference type="EC" id="1.6.2.2" evidence="17"/>
<keyword evidence="7" id="KW-1000">Mitochondrion outer membrane</keyword>
<evidence type="ECO:0000256" key="7">
    <source>
        <dbReference type="ARBA" id="ARBA00022787"/>
    </source>
</evidence>
<evidence type="ECO:0000256" key="3">
    <source>
        <dbReference type="ARBA" id="ARBA00005156"/>
    </source>
</evidence>
<dbReference type="PROSITE" id="PS51384">
    <property type="entry name" value="FAD_FR"/>
    <property type="match status" value="1"/>
</dbReference>
<keyword evidence="5 16" id="KW-0285">Flavoprotein</keyword>
<evidence type="ECO:0000256" key="16">
    <source>
        <dbReference type="PIRSR" id="PIRSR601834-1"/>
    </source>
</evidence>
<gene>
    <name evidence="19" type="ORF">HANVADRAFT_1247</name>
</gene>
<dbReference type="PRINTS" id="PR00406">
    <property type="entry name" value="CYTB5RDTASE"/>
</dbReference>
<feature type="domain" description="FAD-binding FR-type" evidence="18">
    <location>
        <begin position="44"/>
        <end position="154"/>
    </location>
</feature>
<evidence type="ECO:0000256" key="15">
    <source>
        <dbReference type="ARBA" id="ARBA00049138"/>
    </source>
</evidence>
<dbReference type="InterPro" id="IPR039261">
    <property type="entry name" value="FNR_nucleotide-bd"/>
</dbReference>
<evidence type="ECO:0000256" key="6">
    <source>
        <dbReference type="ARBA" id="ARBA00022692"/>
    </source>
</evidence>
<dbReference type="AlphaFoldDB" id="A0A1B7THF4"/>
<organism evidence="19 20">
    <name type="scientific">Hanseniaspora valbyensis NRRL Y-1626</name>
    <dbReference type="NCBI Taxonomy" id="766949"/>
    <lineage>
        <taxon>Eukaryota</taxon>
        <taxon>Fungi</taxon>
        <taxon>Dikarya</taxon>
        <taxon>Ascomycota</taxon>
        <taxon>Saccharomycotina</taxon>
        <taxon>Saccharomycetes</taxon>
        <taxon>Saccharomycodales</taxon>
        <taxon>Saccharomycodaceae</taxon>
        <taxon>Hanseniaspora</taxon>
    </lineage>
</organism>
<feature type="binding site" evidence="16">
    <location>
        <position position="173"/>
    </location>
    <ligand>
        <name>FAD</name>
        <dbReference type="ChEBI" id="CHEBI:57692"/>
    </ligand>
</feature>
<dbReference type="PRINTS" id="PR00371">
    <property type="entry name" value="FPNCR"/>
</dbReference>
<evidence type="ECO:0000256" key="5">
    <source>
        <dbReference type="ARBA" id="ARBA00022630"/>
    </source>
</evidence>
<evidence type="ECO:0000256" key="11">
    <source>
        <dbReference type="ARBA" id="ARBA00023027"/>
    </source>
</evidence>
<dbReference type="Gene3D" id="3.40.50.80">
    <property type="entry name" value="Nucleotide-binding domain of ferredoxin-NADP reductase (FNR) module"/>
    <property type="match status" value="1"/>
</dbReference>
<sequence>MSANSYTTIVVVLIVAVLGYSFTVNSQTNLKTVEKAVLTSLVKDEFRDFELIEIIDHTDDIATYKFKLASDEHKLGLPIGQHITIQHMYKNPETGEESEIIRHYTPVSLDLETSGYFNLLIKKYPKGKMSQLFRDIKVGDSIKIRGPKGFYNYENLLPKKKNLFMICGGTGLTPMAQIIRGIYLNSKYNPLNEGKSKYDNTKITLIYGNQREEDIMLKKELDELVAKMNGQLTVHYILDQAPKDPSWVTKVGYADKELLEKAGLKPTSENDNDTQVLLCGPQGLVSGMKRLLVSDFNFPRVKPITKMEDKVFVF</sequence>
<comment type="similarity">
    <text evidence="4 17">Belongs to the flavoprotein pyridine nucleotide cytochrome reductase family.</text>
</comment>
<keyword evidence="11 17" id="KW-0520">NAD</keyword>
<dbReference type="Proteomes" id="UP000092321">
    <property type="component" value="Unassembled WGS sequence"/>
</dbReference>
<dbReference type="PANTHER" id="PTHR19370:SF184">
    <property type="entry name" value="NADH-CYTOCHROME B5 REDUCTASE-LIKE"/>
    <property type="match status" value="1"/>
</dbReference>
<keyword evidence="8 16" id="KW-0274">FAD</keyword>
<evidence type="ECO:0000313" key="19">
    <source>
        <dbReference type="EMBL" id="OBA28166.1"/>
    </source>
</evidence>
<dbReference type="InterPro" id="IPR001834">
    <property type="entry name" value="CBR-like"/>
</dbReference>
<evidence type="ECO:0000259" key="18">
    <source>
        <dbReference type="PROSITE" id="PS51384"/>
    </source>
</evidence>
<comment type="catalytic activity">
    <reaction evidence="15">
        <text>2 Fe(3+)-[Dph3] + NADH = 2 Fe(2+)-[Dph3] + NAD(+) + H(+)</text>
        <dbReference type="Rhea" id="RHEA:71231"/>
        <dbReference type="Rhea" id="RHEA-COMP:18002"/>
        <dbReference type="Rhea" id="RHEA-COMP:18003"/>
        <dbReference type="ChEBI" id="CHEBI:15378"/>
        <dbReference type="ChEBI" id="CHEBI:29033"/>
        <dbReference type="ChEBI" id="CHEBI:29034"/>
        <dbReference type="ChEBI" id="CHEBI:57540"/>
        <dbReference type="ChEBI" id="CHEBI:57945"/>
        <dbReference type="ChEBI" id="CHEBI:83228"/>
    </reaction>
    <physiologicalReaction direction="left-to-right" evidence="15">
        <dbReference type="Rhea" id="RHEA:71232"/>
    </physiologicalReaction>
</comment>
<dbReference type="EMBL" id="LXPE01000005">
    <property type="protein sequence ID" value="OBA28166.1"/>
    <property type="molecule type" value="Genomic_DNA"/>
</dbReference>
<dbReference type="Pfam" id="PF00970">
    <property type="entry name" value="FAD_binding_6"/>
    <property type="match status" value="1"/>
</dbReference>
<evidence type="ECO:0000256" key="9">
    <source>
        <dbReference type="ARBA" id="ARBA00022989"/>
    </source>
</evidence>
<feature type="binding site" evidence="16">
    <location>
        <position position="130"/>
    </location>
    <ligand>
        <name>FAD</name>
        <dbReference type="ChEBI" id="CHEBI:57692"/>
    </ligand>
</feature>
<dbReference type="PANTHER" id="PTHR19370">
    <property type="entry name" value="NADH-CYTOCHROME B5 REDUCTASE"/>
    <property type="match status" value="1"/>
</dbReference>
<accession>A0A1B7THF4</accession>
<evidence type="ECO:0000256" key="2">
    <source>
        <dbReference type="ARBA" id="ARBA00004572"/>
    </source>
</evidence>
<evidence type="ECO:0000256" key="10">
    <source>
        <dbReference type="ARBA" id="ARBA00023002"/>
    </source>
</evidence>
<evidence type="ECO:0000256" key="1">
    <source>
        <dbReference type="ARBA" id="ARBA00001974"/>
    </source>
</evidence>
<name>A0A1B7THF4_9ASCO</name>
<reference evidence="20" key="1">
    <citation type="journal article" date="2016" name="Proc. Natl. Acad. Sci. U.S.A.">
        <title>Comparative genomics of biotechnologically important yeasts.</title>
        <authorList>
            <person name="Riley R."/>
            <person name="Haridas S."/>
            <person name="Wolfe K.H."/>
            <person name="Lopes M.R."/>
            <person name="Hittinger C.T."/>
            <person name="Goeker M."/>
            <person name="Salamov A.A."/>
            <person name="Wisecaver J.H."/>
            <person name="Long T.M."/>
            <person name="Calvey C.H."/>
            <person name="Aerts A.L."/>
            <person name="Barry K.W."/>
            <person name="Choi C."/>
            <person name="Clum A."/>
            <person name="Coughlan A.Y."/>
            <person name="Deshpande S."/>
            <person name="Douglass A.P."/>
            <person name="Hanson S.J."/>
            <person name="Klenk H.-P."/>
            <person name="LaButti K.M."/>
            <person name="Lapidus A."/>
            <person name="Lindquist E.A."/>
            <person name="Lipzen A.M."/>
            <person name="Meier-Kolthoff J.P."/>
            <person name="Ohm R.A."/>
            <person name="Otillar R.P."/>
            <person name="Pangilinan J.L."/>
            <person name="Peng Y."/>
            <person name="Rokas A."/>
            <person name="Rosa C.A."/>
            <person name="Scheuner C."/>
            <person name="Sibirny A.A."/>
            <person name="Slot J.C."/>
            <person name="Stielow J.B."/>
            <person name="Sun H."/>
            <person name="Kurtzman C.P."/>
            <person name="Blackwell M."/>
            <person name="Grigoriev I.V."/>
            <person name="Jeffries T.W."/>
        </authorList>
    </citation>
    <scope>NUCLEOTIDE SEQUENCE [LARGE SCALE GENOMIC DNA]</scope>
    <source>
        <strain evidence="20">NRRL Y-1626</strain>
    </source>
</reference>
<dbReference type="SUPFAM" id="SSF63380">
    <property type="entry name" value="Riboflavin synthase domain-like"/>
    <property type="match status" value="1"/>
</dbReference>
<feature type="binding site" evidence="16">
    <location>
        <position position="122"/>
    </location>
    <ligand>
        <name>FAD</name>
        <dbReference type="ChEBI" id="CHEBI:57692"/>
    </ligand>
</feature>
<dbReference type="InterPro" id="IPR008333">
    <property type="entry name" value="Cbr1-like_FAD-bd_dom"/>
</dbReference>
<dbReference type="GO" id="GO:0005783">
    <property type="term" value="C:endoplasmic reticulum"/>
    <property type="evidence" value="ECO:0007669"/>
    <property type="project" value="TreeGrafter"/>
</dbReference>
<dbReference type="CDD" id="cd06183">
    <property type="entry name" value="cyt_b5_reduct_like"/>
    <property type="match status" value="1"/>
</dbReference>
<comment type="caution">
    <text evidence="19">The sequence shown here is derived from an EMBL/GenBank/DDBJ whole genome shotgun (WGS) entry which is preliminary data.</text>
</comment>
<evidence type="ECO:0000256" key="14">
    <source>
        <dbReference type="ARBA" id="ARBA00047682"/>
    </source>
</evidence>
<proteinExistence type="inferred from homology"/>
<keyword evidence="9" id="KW-1133">Transmembrane helix</keyword>
<evidence type="ECO:0000256" key="8">
    <source>
        <dbReference type="ARBA" id="ARBA00022827"/>
    </source>
</evidence>
<dbReference type="OrthoDB" id="432685at2759"/>
<protein>
    <recommendedName>
        <fullName evidence="17">NADH-cytochrome b5 reductase</fullName>
        <ecNumber evidence="17">1.6.2.2</ecNumber>
    </recommendedName>
</protein>
<feature type="binding site" evidence="16">
    <location>
        <position position="104"/>
    </location>
    <ligand>
        <name>FAD</name>
        <dbReference type="ChEBI" id="CHEBI:57692"/>
    </ligand>
</feature>
<dbReference type="GO" id="GO:0090524">
    <property type="term" value="F:cytochrome-b5 reductase activity, acting on NADH"/>
    <property type="evidence" value="ECO:0007669"/>
    <property type="project" value="UniProtKB-EC"/>
</dbReference>